<accession>C4J3W3</accession>
<dbReference type="EMBL" id="BT085510">
    <property type="protein sequence ID" value="ACR35863.1"/>
    <property type="molecule type" value="mRNA"/>
</dbReference>
<feature type="compositionally biased region" description="Low complexity" evidence="1">
    <location>
        <begin position="28"/>
        <end position="48"/>
    </location>
</feature>
<evidence type="ECO:0000313" key="2">
    <source>
        <dbReference type="EMBL" id="ACR35863.1"/>
    </source>
</evidence>
<organism evidence="2">
    <name type="scientific">Zea mays</name>
    <name type="common">Maize</name>
    <dbReference type="NCBI Taxonomy" id="4577"/>
    <lineage>
        <taxon>Eukaryota</taxon>
        <taxon>Viridiplantae</taxon>
        <taxon>Streptophyta</taxon>
        <taxon>Embryophyta</taxon>
        <taxon>Tracheophyta</taxon>
        <taxon>Spermatophyta</taxon>
        <taxon>Magnoliopsida</taxon>
        <taxon>Liliopsida</taxon>
        <taxon>Poales</taxon>
        <taxon>Poaceae</taxon>
        <taxon>PACMAD clade</taxon>
        <taxon>Panicoideae</taxon>
        <taxon>Andropogonodae</taxon>
        <taxon>Andropogoneae</taxon>
        <taxon>Tripsacinae</taxon>
        <taxon>Zea</taxon>
    </lineage>
</organism>
<reference evidence="2" key="1">
    <citation type="journal article" date="2009" name="PLoS Genet.">
        <title>Sequencing, mapping, and analysis of 27,455 maize full-length cDNAs.</title>
        <authorList>
            <person name="Soderlund C."/>
            <person name="Descour A."/>
            <person name="Kudrna D."/>
            <person name="Bomhoff M."/>
            <person name="Boyd L."/>
            <person name="Currie J."/>
            <person name="Angelova A."/>
            <person name="Collura K."/>
            <person name="Wissotski M."/>
            <person name="Ashley E."/>
            <person name="Morrow D."/>
            <person name="Fernandes J."/>
            <person name="Walbot V."/>
            <person name="Yu Y."/>
        </authorList>
    </citation>
    <scope>NUCLEOTIDE SEQUENCE</scope>
    <source>
        <strain evidence="2">B73</strain>
    </source>
</reference>
<evidence type="ECO:0000256" key="1">
    <source>
        <dbReference type="SAM" id="MobiDB-lite"/>
    </source>
</evidence>
<proteinExistence type="evidence at transcript level"/>
<feature type="region of interest" description="Disordered" evidence="1">
    <location>
        <begin position="14"/>
        <end position="126"/>
    </location>
</feature>
<sequence length="126" mass="13581">MAIARRVRWRHAASWLPTASPSTRSPIPTRRTASISPSTPTRSRSSWPAVFPALWSSSARSPPPRRRSLRPRSSRPISSRASAVARCSWTPASTRTSTTDSASATCGRCSTTSCRSRSRPSSAVAA</sequence>
<feature type="compositionally biased region" description="Polar residues" evidence="1">
    <location>
        <begin position="17"/>
        <end position="26"/>
    </location>
</feature>
<feature type="compositionally biased region" description="Low complexity" evidence="1">
    <location>
        <begin position="74"/>
        <end position="126"/>
    </location>
</feature>
<feature type="compositionally biased region" description="Basic residues" evidence="1">
    <location>
        <begin position="63"/>
        <end position="73"/>
    </location>
</feature>
<protein>
    <submittedName>
        <fullName evidence="2">Uncharacterized protein</fullName>
    </submittedName>
</protein>
<name>C4J3W3_MAIZE</name>
<dbReference type="AlphaFoldDB" id="C4J3W3"/>